<accession>A0AAV1DIU4</accession>
<evidence type="ECO:0000256" key="8">
    <source>
        <dbReference type="ARBA" id="ARBA00023136"/>
    </source>
</evidence>
<dbReference type="InterPro" id="IPR027469">
    <property type="entry name" value="Cation_efflux_TMD_sf"/>
</dbReference>
<keyword evidence="4 9" id="KW-0812">Transmembrane</keyword>
<evidence type="ECO:0000256" key="3">
    <source>
        <dbReference type="ARBA" id="ARBA00022448"/>
    </source>
</evidence>
<evidence type="ECO:0000256" key="2">
    <source>
        <dbReference type="ARBA" id="ARBA00008873"/>
    </source>
</evidence>
<dbReference type="GO" id="GO:0005773">
    <property type="term" value="C:vacuole"/>
    <property type="evidence" value="ECO:0007669"/>
    <property type="project" value="TreeGrafter"/>
</dbReference>
<name>A0AAV1DIU4_OLDCO</name>
<comment type="subcellular location">
    <subcellularLocation>
        <location evidence="1">Membrane</location>
        <topology evidence="1">Multi-pass membrane protein</topology>
    </subcellularLocation>
</comment>
<protein>
    <submittedName>
        <fullName evidence="12">OLC1v1006093C1</fullName>
    </submittedName>
</protein>
<dbReference type="NCBIfam" id="TIGR01297">
    <property type="entry name" value="CDF"/>
    <property type="match status" value="1"/>
</dbReference>
<keyword evidence="7" id="KW-0406">Ion transport</keyword>
<evidence type="ECO:0000256" key="5">
    <source>
        <dbReference type="ARBA" id="ARBA00022906"/>
    </source>
</evidence>
<dbReference type="EMBL" id="OX459122">
    <property type="protein sequence ID" value="CAI9106858.1"/>
    <property type="molecule type" value="Genomic_DNA"/>
</dbReference>
<organism evidence="12 13">
    <name type="scientific">Oldenlandia corymbosa var. corymbosa</name>
    <dbReference type="NCBI Taxonomy" id="529605"/>
    <lineage>
        <taxon>Eukaryota</taxon>
        <taxon>Viridiplantae</taxon>
        <taxon>Streptophyta</taxon>
        <taxon>Embryophyta</taxon>
        <taxon>Tracheophyta</taxon>
        <taxon>Spermatophyta</taxon>
        <taxon>Magnoliopsida</taxon>
        <taxon>eudicotyledons</taxon>
        <taxon>Gunneridae</taxon>
        <taxon>Pentapetalae</taxon>
        <taxon>asterids</taxon>
        <taxon>lamiids</taxon>
        <taxon>Gentianales</taxon>
        <taxon>Rubiaceae</taxon>
        <taxon>Rubioideae</taxon>
        <taxon>Spermacoceae</taxon>
        <taxon>Hedyotis-Oldenlandia complex</taxon>
        <taxon>Oldenlandia</taxon>
    </lineage>
</organism>
<evidence type="ECO:0000259" key="10">
    <source>
        <dbReference type="Pfam" id="PF01545"/>
    </source>
</evidence>
<keyword evidence="8 9" id="KW-0472">Membrane</keyword>
<dbReference type="Pfam" id="PF01545">
    <property type="entry name" value="Cation_efflux"/>
    <property type="match status" value="1"/>
</dbReference>
<dbReference type="InterPro" id="IPR050681">
    <property type="entry name" value="CDF/SLC30A"/>
</dbReference>
<feature type="domain" description="Cation efflux protein cytoplasmic" evidence="11">
    <location>
        <begin position="312"/>
        <end position="386"/>
    </location>
</feature>
<dbReference type="InterPro" id="IPR036837">
    <property type="entry name" value="Cation_efflux_CTD_sf"/>
</dbReference>
<feature type="transmembrane region" description="Helical" evidence="9">
    <location>
        <begin position="67"/>
        <end position="84"/>
    </location>
</feature>
<dbReference type="Gene3D" id="1.20.1510.10">
    <property type="entry name" value="Cation efflux protein transmembrane domain"/>
    <property type="match status" value="1"/>
</dbReference>
<dbReference type="Proteomes" id="UP001161247">
    <property type="component" value="Chromosome 5"/>
</dbReference>
<keyword evidence="6 9" id="KW-1133">Transmembrane helix</keyword>
<evidence type="ECO:0000313" key="13">
    <source>
        <dbReference type="Proteomes" id="UP001161247"/>
    </source>
</evidence>
<keyword evidence="5" id="KW-0862">Zinc</keyword>
<feature type="transmembrane region" description="Helical" evidence="9">
    <location>
        <begin position="104"/>
        <end position="122"/>
    </location>
</feature>
<dbReference type="SUPFAM" id="SSF160240">
    <property type="entry name" value="Cation efflux protein cytoplasmic domain-like"/>
    <property type="match status" value="1"/>
</dbReference>
<keyword evidence="5" id="KW-0864">Zinc transport</keyword>
<feature type="transmembrane region" description="Helical" evidence="9">
    <location>
        <begin position="168"/>
        <end position="189"/>
    </location>
</feature>
<feature type="domain" description="Cation efflux protein transmembrane" evidence="10">
    <location>
        <begin position="71"/>
        <end position="307"/>
    </location>
</feature>
<feature type="transmembrane region" description="Helical" evidence="9">
    <location>
        <begin position="134"/>
        <end position="156"/>
    </location>
</feature>
<comment type="similarity">
    <text evidence="2">Belongs to the cation diffusion facilitator (CDF) transporter (TC 2.A.4) family. SLC30A subfamily.</text>
</comment>
<evidence type="ECO:0000256" key="1">
    <source>
        <dbReference type="ARBA" id="ARBA00004141"/>
    </source>
</evidence>
<evidence type="ECO:0000256" key="7">
    <source>
        <dbReference type="ARBA" id="ARBA00023065"/>
    </source>
</evidence>
<evidence type="ECO:0000256" key="9">
    <source>
        <dbReference type="SAM" id="Phobius"/>
    </source>
</evidence>
<reference evidence="12" key="1">
    <citation type="submission" date="2023-03" db="EMBL/GenBank/DDBJ databases">
        <authorList>
            <person name="Julca I."/>
        </authorList>
    </citation>
    <scope>NUCLEOTIDE SEQUENCE</scope>
</reference>
<dbReference type="PANTHER" id="PTHR11562">
    <property type="entry name" value="CATION EFFLUX PROTEIN/ ZINC TRANSPORTER"/>
    <property type="match status" value="1"/>
</dbReference>
<dbReference type="InterPro" id="IPR027470">
    <property type="entry name" value="Cation_efflux_CTD"/>
</dbReference>
<dbReference type="Pfam" id="PF16916">
    <property type="entry name" value="ZT_dimer"/>
    <property type="match status" value="1"/>
</dbReference>
<dbReference type="SUPFAM" id="SSF161111">
    <property type="entry name" value="Cation efflux protein transmembrane domain-like"/>
    <property type="match status" value="1"/>
</dbReference>
<keyword evidence="13" id="KW-1185">Reference proteome</keyword>
<dbReference type="AlphaFoldDB" id="A0AAV1DIU4"/>
<dbReference type="InterPro" id="IPR058533">
    <property type="entry name" value="Cation_efflux_TM"/>
</dbReference>
<evidence type="ECO:0000313" key="12">
    <source>
        <dbReference type="EMBL" id="CAI9106858.1"/>
    </source>
</evidence>
<feature type="transmembrane region" description="Helical" evidence="9">
    <location>
        <begin position="249"/>
        <end position="271"/>
    </location>
</feature>
<evidence type="ECO:0000259" key="11">
    <source>
        <dbReference type="Pfam" id="PF16916"/>
    </source>
</evidence>
<evidence type="ECO:0000256" key="6">
    <source>
        <dbReference type="ARBA" id="ARBA00022989"/>
    </source>
</evidence>
<dbReference type="GO" id="GO:0005886">
    <property type="term" value="C:plasma membrane"/>
    <property type="evidence" value="ECO:0007669"/>
    <property type="project" value="TreeGrafter"/>
</dbReference>
<dbReference type="PANTHER" id="PTHR11562:SF54">
    <property type="entry name" value="METAL TOLERANCE PROTEIN B"/>
    <property type="match status" value="1"/>
</dbReference>
<feature type="transmembrane region" description="Helical" evidence="9">
    <location>
        <begin position="277"/>
        <end position="299"/>
    </location>
</feature>
<proteinExistence type="inferred from homology"/>
<dbReference type="InterPro" id="IPR002524">
    <property type="entry name" value="Cation_efflux"/>
</dbReference>
<sequence length="388" mass="43242">MSERMELVLDSNSTELPHLEIQLPEACDGHKHHSHQLKFSCSHVCSFANEEHGSTESAERSKSKVKLLGLIIFYSIVMIVEVVGGMKANSLAVLTDAAHLLSDIAGFFISLFAVGVAGWASTPQQSFGFSRLEVLGALISVQLIWIVSAILIYEAVNRIVHKNEKVDGGLMFAIAAFGFMVNFVMIFWLGHDHSHHFHSHNHACGGDHHDHDHDHETQGLCSMSGEDAKHLVPDSQPKTKFLNINIQGAYLHVMTDLIQSIGVMIAGFIIWLKPDWLIVDLFCTLIFAIFALSTTIPMLKSIFSILMEETPSEIDIVLLENGLKCIKGVQDVHDLHVWSITSGKFVLACHIVIRTGVDQNEILHNVREYCEKTFRIHHTTIQIEPEAC</sequence>
<dbReference type="GO" id="GO:0005385">
    <property type="term" value="F:zinc ion transmembrane transporter activity"/>
    <property type="evidence" value="ECO:0007669"/>
    <property type="project" value="TreeGrafter"/>
</dbReference>
<evidence type="ECO:0000256" key="4">
    <source>
        <dbReference type="ARBA" id="ARBA00022692"/>
    </source>
</evidence>
<keyword evidence="3" id="KW-0813">Transport</keyword>
<gene>
    <name evidence="12" type="ORF">OLC1_LOCUS15300</name>
</gene>